<reference evidence="1 2" key="1">
    <citation type="submission" date="2015-01" db="EMBL/GenBank/DDBJ databases">
        <title>Genome of allotetraploid Gossypium barbadense reveals genomic plasticity and fiber elongation in cotton evolution.</title>
        <authorList>
            <person name="Chen X."/>
            <person name="Liu X."/>
            <person name="Zhao B."/>
            <person name="Zheng H."/>
            <person name="Hu Y."/>
            <person name="Lu G."/>
            <person name="Yang C."/>
            <person name="Chen J."/>
            <person name="Shan C."/>
            <person name="Zhang L."/>
            <person name="Zhou Y."/>
            <person name="Wang L."/>
            <person name="Guo W."/>
            <person name="Bai Y."/>
            <person name="Ruan J."/>
            <person name="Shangguan X."/>
            <person name="Mao Y."/>
            <person name="Jiang J."/>
            <person name="Zhu Y."/>
            <person name="Lei J."/>
            <person name="Kang H."/>
            <person name="Chen S."/>
            <person name="He X."/>
            <person name="Wang R."/>
            <person name="Wang Y."/>
            <person name="Chen J."/>
            <person name="Wang L."/>
            <person name="Yu S."/>
            <person name="Wang B."/>
            <person name="Wei J."/>
            <person name="Song S."/>
            <person name="Lu X."/>
            <person name="Gao Z."/>
            <person name="Gu W."/>
            <person name="Deng X."/>
            <person name="Ma D."/>
            <person name="Wang S."/>
            <person name="Liang W."/>
            <person name="Fang L."/>
            <person name="Cai C."/>
            <person name="Zhu X."/>
            <person name="Zhou B."/>
            <person name="Zhang Y."/>
            <person name="Chen Z."/>
            <person name="Xu S."/>
            <person name="Zhu R."/>
            <person name="Wang S."/>
            <person name="Zhang T."/>
            <person name="Zhao G."/>
        </authorList>
    </citation>
    <scope>NUCLEOTIDE SEQUENCE [LARGE SCALE GENOMIC DNA]</scope>
    <source>
        <strain evidence="2">cv. Xinhai21</strain>
        <tissue evidence="1">Leaf</tissue>
    </source>
</reference>
<dbReference type="OrthoDB" id="998142at2759"/>
<organism evidence="1 2">
    <name type="scientific">Gossypium barbadense</name>
    <name type="common">Sea Island cotton</name>
    <name type="synonym">Hibiscus barbadensis</name>
    <dbReference type="NCBI Taxonomy" id="3634"/>
    <lineage>
        <taxon>Eukaryota</taxon>
        <taxon>Viridiplantae</taxon>
        <taxon>Streptophyta</taxon>
        <taxon>Embryophyta</taxon>
        <taxon>Tracheophyta</taxon>
        <taxon>Spermatophyta</taxon>
        <taxon>Magnoliopsida</taxon>
        <taxon>eudicotyledons</taxon>
        <taxon>Gunneridae</taxon>
        <taxon>Pentapetalae</taxon>
        <taxon>rosids</taxon>
        <taxon>malvids</taxon>
        <taxon>Malvales</taxon>
        <taxon>Malvaceae</taxon>
        <taxon>Malvoideae</taxon>
        <taxon>Gossypium</taxon>
    </lineage>
</organism>
<evidence type="ECO:0008006" key="3">
    <source>
        <dbReference type="Google" id="ProtNLM"/>
    </source>
</evidence>
<dbReference type="EMBL" id="KZ665346">
    <property type="protein sequence ID" value="PPS00173.1"/>
    <property type="molecule type" value="Genomic_DNA"/>
</dbReference>
<dbReference type="AlphaFoldDB" id="A0A2P5XA08"/>
<evidence type="ECO:0000313" key="1">
    <source>
        <dbReference type="EMBL" id="PPS00173.1"/>
    </source>
</evidence>
<proteinExistence type="predicted"/>
<protein>
    <recommendedName>
        <fullName evidence="3">RNase H type-1 domain-containing protein</fullName>
    </recommendedName>
</protein>
<evidence type="ECO:0000313" key="2">
    <source>
        <dbReference type="Proteomes" id="UP000239757"/>
    </source>
</evidence>
<gene>
    <name evidence="1" type="ORF">GOBAR_AA20498</name>
</gene>
<name>A0A2P5XA08_GOSBA</name>
<sequence length="74" mass="8614">MQLISRRSPSLGWYKLNINDAHKPIMGLWLAWWNGQRRVIIELDNIDVVNVLISSAKVGEHNLGQEAHMYMKKE</sequence>
<dbReference type="Proteomes" id="UP000239757">
    <property type="component" value="Unassembled WGS sequence"/>
</dbReference>
<accession>A0A2P5XA08</accession>